<dbReference type="PROSITE" id="PS50873">
    <property type="entry name" value="PEROXIDASE_4"/>
    <property type="match status" value="1"/>
</dbReference>
<feature type="transmembrane region" description="Helical" evidence="9">
    <location>
        <begin position="574"/>
        <end position="594"/>
    </location>
</feature>
<comment type="function">
    <text evidence="1">Destroys radicals which are normally produced within the cells and which are toxic to biological systems.</text>
</comment>
<evidence type="ECO:0000256" key="2">
    <source>
        <dbReference type="ARBA" id="ARBA00005997"/>
    </source>
</evidence>
<evidence type="ECO:0000313" key="11">
    <source>
        <dbReference type="EMBL" id="KAF7778527.1"/>
    </source>
</evidence>
<dbReference type="AlphaFoldDB" id="A0A8H7F5Z9"/>
<comment type="similarity">
    <text evidence="2">Belongs to the peroxidase family. Cytochrome c peroxidase subfamily.</text>
</comment>
<feature type="domain" description="Plant heme peroxidase family profile" evidence="10">
    <location>
        <begin position="61"/>
        <end position="309"/>
    </location>
</feature>
<dbReference type="Gene3D" id="1.10.420.10">
    <property type="entry name" value="Peroxidase, domain 2"/>
    <property type="match status" value="1"/>
</dbReference>
<dbReference type="PRINTS" id="PR00458">
    <property type="entry name" value="PEROXIDASE"/>
</dbReference>
<dbReference type="SUPFAM" id="SSF48113">
    <property type="entry name" value="Heme-dependent peroxidases"/>
    <property type="match status" value="1"/>
</dbReference>
<keyword evidence="9" id="KW-1133">Transmembrane helix</keyword>
<keyword evidence="7" id="KW-0408">Iron</keyword>
<keyword evidence="5" id="KW-0479">Metal-binding</keyword>
<dbReference type="GO" id="GO:0004601">
    <property type="term" value="F:peroxidase activity"/>
    <property type="evidence" value="ECO:0007669"/>
    <property type="project" value="UniProtKB-KW"/>
</dbReference>
<evidence type="ECO:0000256" key="3">
    <source>
        <dbReference type="ARBA" id="ARBA00022559"/>
    </source>
</evidence>
<evidence type="ECO:0000256" key="4">
    <source>
        <dbReference type="ARBA" id="ARBA00022617"/>
    </source>
</evidence>
<proteinExistence type="inferred from homology"/>
<organism evidence="11 12">
    <name type="scientific">Agaricus bisporus var. burnettii</name>
    <dbReference type="NCBI Taxonomy" id="192524"/>
    <lineage>
        <taxon>Eukaryota</taxon>
        <taxon>Fungi</taxon>
        <taxon>Dikarya</taxon>
        <taxon>Basidiomycota</taxon>
        <taxon>Agaricomycotina</taxon>
        <taxon>Agaricomycetes</taxon>
        <taxon>Agaricomycetidae</taxon>
        <taxon>Agaricales</taxon>
        <taxon>Agaricineae</taxon>
        <taxon>Agaricaceae</taxon>
        <taxon>Agaricus</taxon>
    </lineage>
</organism>
<dbReference type="GO" id="GO:0000302">
    <property type="term" value="P:response to reactive oxygen species"/>
    <property type="evidence" value="ECO:0007669"/>
    <property type="project" value="TreeGrafter"/>
</dbReference>
<dbReference type="InterPro" id="IPR044831">
    <property type="entry name" value="Ccp1-like"/>
</dbReference>
<dbReference type="GO" id="GO:0020037">
    <property type="term" value="F:heme binding"/>
    <property type="evidence" value="ECO:0007669"/>
    <property type="project" value="UniProtKB-UniRule"/>
</dbReference>
<dbReference type="PANTHER" id="PTHR31356:SF53">
    <property type="entry name" value="HEME PEROXIDASE"/>
    <property type="match status" value="1"/>
</dbReference>
<name>A0A8H7F5Z9_AGABI</name>
<dbReference type="Pfam" id="PF00141">
    <property type="entry name" value="peroxidase"/>
    <property type="match status" value="1"/>
</dbReference>
<evidence type="ECO:0000256" key="5">
    <source>
        <dbReference type="ARBA" id="ARBA00022723"/>
    </source>
</evidence>
<accession>A0A8H7F5Z9</accession>
<reference evidence="11 12" key="1">
    <citation type="journal article" name="Sci. Rep.">
        <title>Telomere-to-telomere assembled and centromere annotated genomes of the two main subspecies of the button mushroom Agaricus bisporus reveal especially polymorphic chromosome ends.</title>
        <authorList>
            <person name="Sonnenberg A.S.M."/>
            <person name="Sedaghat-Telgerd N."/>
            <person name="Lavrijssen B."/>
            <person name="Ohm R.A."/>
            <person name="Hendrickx P.M."/>
            <person name="Scholtmeijer K."/>
            <person name="Baars J.J.P."/>
            <person name="van Peer A."/>
        </authorList>
    </citation>
    <scope>NUCLEOTIDE SEQUENCE [LARGE SCALE GENOMIC DNA]</scope>
    <source>
        <strain evidence="11 12">H119_p4</strain>
    </source>
</reference>
<evidence type="ECO:0000256" key="1">
    <source>
        <dbReference type="ARBA" id="ARBA00003917"/>
    </source>
</evidence>
<dbReference type="Gene3D" id="1.10.520.10">
    <property type="match status" value="1"/>
</dbReference>
<keyword evidence="3 8" id="KW-0575">Peroxidase</keyword>
<feature type="chain" id="PRO_5034658216" description="Peroxidase" evidence="8">
    <location>
        <begin position="22"/>
        <end position="597"/>
    </location>
</feature>
<dbReference type="GO" id="GO:0046872">
    <property type="term" value="F:metal ion binding"/>
    <property type="evidence" value="ECO:0007669"/>
    <property type="project" value="UniProtKB-UniRule"/>
</dbReference>
<evidence type="ECO:0000313" key="12">
    <source>
        <dbReference type="Proteomes" id="UP000629468"/>
    </source>
</evidence>
<evidence type="ECO:0000256" key="9">
    <source>
        <dbReference type="SAM" id="Phobius"/>
    </source>
</evidence>
<comment type="caution">
    <text evidence="11">The sequence shown here is derived from an EMBL/GenBank/DDBJ whole genome shotgun (WGS) entry which is preliminary data.</text>
</comment>
<dbReference type="PANTHER" id="PTHR31356">
    <property type="entry name" value="THYLAKOID LUMENAL 29 KDA PROTEIN, CHLOROPLASTIC-RELATED"/>
    <property type="match status" value="1"/>
</dbReference>
<dbReference type="EMBL" id="JABXXO010000004">
    <property type="protein sequence ID" value="KAF7778527.1"/>
    <property type="molecule type" value="Genomic_DNA"/>
</dbReference>
<evidence type="ECO:0000256" key="7">
    <source>
        <dbReference type="ARBA" id="ARBA00023004"/>
    </source>
</evidence>
<keyword evidence="9" id="KW-0812">Transmembrane</keyword>
<keyword evidence="4" id="KW-0349">Heme</keyword>
<feature type="signal peptide" evidence="8">
    <location>
        <begin position="1"/>
        <end position="21"/>
    </location>
</feature>
<evidence type="ECO:0000259" key="10">
    <source>
        <dbReference type="PROSITE" id="PS50873"/>
    </source>
</evidence>
<dbReference type="GO" id="GO:0042744">
    <property type="term" value="P:hydrogen peroxide catabolic process"/>
    <property type="evidence" value="ECO:0007669"/>
    <property type="project" value="TreeGrafter"/>
</dbReference>
<sequence length="597" mass="65300">MHLVKKLAPSALLLQAQLSLAAYHWPSPQYDALETFMYEGQRGDGSNLASLVHPCRKRSGTNASVPAQWLRLAFHDIATYNNDNGTGGLDGSIVYELGREENLSIGFNQSLTDFEAFPNKYVSRADLIALGAIFSVATCQGPTIPFRGGRIDAWTAGDFGTPLPQDDITTLTDSFKRMGFSPSDMVGLIACGHSIGGVTSADEPDIVPPGNDPSKPTIVDFDSTGNFDNKVVTEYLDGSTQNPLVVTSNQTLASDLKIFISDANQTIRSFADPNQYNSQCQTLLERMINTVAHGVSLTDEITMIPAKVHDVQLTIERNQLVFKSSLRLPQPMGQKLNTQRTVTMFWCDRYGDSADCQGNTKSAQSVKTTQDDPNNSPITFNMGLFFVHYHFVVPIDSKVSISKFWFEVDEHNGTSAAVYNNGGDDYVVQQDQVILVPTLSSSVMRSNGSYTQTYTNRVGEFFTKVYNITVAVREGSNPSRVYATAYDSAVANFTYAVNTTFDFTRNSSMSPVGGYEFYSGSVEDSGHQMTLDTFADVDGTTYTDDFRQTTFLDNSPYNAPSDVATKTSTSSSPISFVISAPSLIFGLLLILLPLHVL</sequence>
<dbReference type="PRINTS" id="PR00459">
    <property type="entry name" value="ASPEROXIDASE"/>
</dbReference>
<dbReference type="EC" id="1.11.1.-" evidence="8"/>
<keyword evidence="8" id="KW-0732">Signal</keyword>
<dbReference type="GO" id="GO:0034599">
    <property type="term" value="P:cellular response to oxidative stress"/>
    <property type="evidence" value="ECO:0007669"/>
    <property type="project" value="InterPro"/>
</dbReference>
<gene>
    <name evidence="11" type="ORF">Agabi119p4_2872</name>
</gene>
<evidence type="ECO:0000256" key="8">
    <source>
        <dbReference type="RuleBase" id="RU363051"/>
    </source>
</evidence>
<dbReference type="OMA" id="VHPCRKR"/>
<dbReference type="InterPro" id="IPR002207">
    <property type="entry name" value="Peroxidase_I"/>
</dbReference>
<keyword evidence="6 8" id="KW-0560">Oxidoreductase</keyword>
<evidence type="ECO:0000256" key="6">
    <source>
        <dbReference type="ARBA" id="ARBA00023002"/>
    </source>
</evidence>
<protein>
    <recommendedName>
        <fullName evidence="8">Peroxidase</fullName>
        <ecNumber evidence="8">1.11.1.-</ecNumber>
    </recommendedName>
</protein>
<dbReference type="Proteomes" id="UP000629468">
    <property type="component" value="Unassembled WGS sequence"/>
</dbReference>
<dbReference type="InterPro" id="IPR010255">
    <property type="entry name" value="Haem_peroxidase_sf"/>
</dbReference>
<dbReference type="InterPro" id="IPR002016">
    <property type="entry name" value="Haem_peroxidase"/>
</dbReference>
<keyword evidence="9" id="KW-0472">Membrane</keyword>